<keyword evidence="1" id="KW-1133">Transmembrane helix</keyword>
<dbReference type="AlphaFoldDB" id="A0A1M4SLG0"/>
<gene>
    <name evidence="3" type="ORF">SAMN05444392_10130</name>
</gene>
<feature type="chain" id="PRO_5009907355" evidence="2">
    <location>
        <begin position="24"/>
        <end position="138"/>
    </location>
</feature>
<proteinExistence type="predicted"/>
<accession>A0A1M4SLG0</accession>
<evidence type="ECO:0000256" key="1">
    <source>
        <dbReference type="SAM" id="Phobius"/>
    </source>
</evidence>
<dbReference type="Proteomes" id="UP000184476">
    <property type="component" value="Unassembled WGS sequence"/>
</dbReference>
<feature type="transmembrane region" description="Helical" evidence="1">
    <location>
        <begin position="39"/>
        <end position="60"/>
    </location>
</feature>
<keyword evidence="2" id="KW-0732">Signal</keyword>
<feature type="transmembrane region" description="Helical" evidence="1">
    <location>
        <begin position="106"/>
        <end position="127"/>
    </location>
</feature>
<sequence length="138" mass="14381">MKAKLISLAILSVLLLVPTFSFAAMTTESVVYGFTSGRLWASIDAFVGLFSAILAGLSMVRSKRQIGNGGRNGAIIAVIVGVIVIAYAGLHLTMFTGNFGTGSGKAGAIIAILMGLISIVLAGITLIRSRRNDLPKQK</sequence>
<evidence type="ECO:0000313" key="3">
    <source>
        <dbReference type="EMBL" id="SHE32992.1"/>
    </source>
</evidence>
<keyword evidence="4" id="KW-1185">Reference proteome</keyword>
<dbReference type="EMBL" id="FQVL01000001">
    <property type="protein sequence ID" value="SHE32992.1"/>
    <property type="molecule type" value="Genomic_DNA"/>
</dbReference>
<organism evidence="3 4">
    <name type="scientific">Seinonella peptonophila</name>
    <dbReference type="NCBI Taxonomy" id="112248"/>
    <lineage>
        <taxon>Bacteria</taxon>
        <taxon>Bacillati</taxon>
        <taxon>Bacillota</taxon>
        <taxon>Bacilli</taxon>
        <taxon>Bacillales</taxon>
        <taxon>Thermoactinomycetaceae</taxon>
        <taxon>Seinonella</taxon>
    </lineage>
</organism>
<dbReference type="InterPro" id="IPR045770">
    <property type="entry name" value="DUF6223"/>
</dbReference>
<protein>
    <submittedName>
        <fullName evidence="3">Uncharacterized protein</fullName>
    </submittedName>
</protein>
<evidence type="ECO:0000313" key="4">
    <source>
        <dbReference type="Proteomes" id="UP000184476"/>
    </source>
</evidence>
<feature type="signal peptide" evidence="2">
    <location>
        <begin position="1"/>
        <end position="23"/>
    </location>
</feature>
<dbReference type="OrthoDB" id="2622141at2"/>
<evidence type="ECO:0000256" key="2">
    <source>
        <dbReference type="SAM" id="SignalP"/>
    </source>
</evidence>
<reference evidence="3 4" key="1">
    <citation type="submission" date="2016-11" db="EMBL/GenBank/DDBJ databases">
        <authorList>
            <person name="Jaros S."/>
            <person name="Januszkiewicz K."/>
            <person name="Wedrychowicz H."/>
        </authorList>
    </citation>
    <scope>NUCLEOTIDE SEQUENCE [LARGE SCALE GENOMIC DNA]</scope>
    <source>
        <strain evidence="3 4">DSM 44666</strain>
    </source>
</reference>
<dbReference type="RefSeq" id="WP_073150046.1">
    <property type="nucleotide sequence ID" value="NZ_FQVL01000001.1"/>
</dbReference>
<dbReference type="Pfam" id="PF19733">
    <property type="entry name" value="DUF6223"/>
    <property type="match status" value="1"/>
</dbReference>
<keyword evidence="1" id="KW-0472">Membrane</keyword>
<keyword evidence="1" id="KW-0812">Transmembrane</keyword>
<feature type="transmembrane region" description="Helical" evidence="1">
    <location>
        <begin position="72"/>
        <end position="94"/>
    </location>
</feature>
<name>A0A1M4SLG0_9BACL</name>